<dbReference type="EMBL" id="ML978146">
    <property type="protein sequence ID" value="KAF2092451.1"/>
    <property type="molecule type" value="Genomic_DNA"/>
</dbReference>
<dbReference type="PROSITE" id="PS51677">
    <property type="entry name" value="NODB"/>
    <property type="match status" value="1"/>
</dbReference>
<dbReference type="OrthoDB" id="9970124at2759"/>
<accession>A0A9P4I021</accession>
<evidence type="ECO:0000259" key="1">
    <source>
        <dbReference type="PROSITE" id="PS51677"/>
    </source>
</evidence>
<evidence type="ECO:0000313" key="2">
    <source>
        <dbReference type="EMBL" id="KAF2092451.1"/>
    </source>
</evidence>
<feature type="domain" description="NodB homology" evidence="1">
    <location>
        <begin position="87"/>
        <end position="317"/>
    </location>
</feature>
<dbReference type="PANTHER" id="PTHR43123:SF1">
    <property type="entry name" value="POLYSACCHARIDE DEACETYLASE-RELATED"/>
    <property type="match status" value="1"/>
</dbReference>
<dbReference type="InterPro" id="IPR011330">
    <property type="entry name" value="Glyco_hydro/deAcase_b/a-brl"/>
</dbReference>
<dbReference type="AlphaFoldDB" id="A0A9P4I021"/>
<organism evidence="2 3">
    <name type="scientific">Rhizodiscina lignyota</name>
    <dbReference type="NCBI Taxonomy" id="1504668"/>
    <lineage>
        <taxon>Eukaryota</taxon>
        <taxon>Fungi</taxon>
        <taxon>Dikarya</taxon>
        <taxon>Ascomycota</taxon>
        <taxon>Pezizomycotina</taxon>
        <taxon>Dothideomycetes</taxon>
        <taxon>Pleosporomycetidae</taxon>
        <taxon>Aulographales</taxon>
        <taxon>Rhizodiscinaceae</taxon>
        <taxon>Rhizodiscina</taxon>
    </lineage>
</organism>
<sequence>MPYTVPKLDAENADPLRGTKYDFPRDHVGYGRKSLKLTWPNNAKIAVSFVINYEEGAERTLLNGDSQSENRLWEQADIPPRTGERAVNVESDYDYGSRVGVWRMLDLFEEHNMPITWYAVGQAFEKNPEVAEASTQNGHEVASHAYRWVDYHGMTPEQEKEFIHRQMASLKQTTGSYPVGWYYGRLSPHSRALVYEVFQELNTPLLYEADTYADDVPYWIDVPAGKGSQSPGGMLMVPYTYDCNDLKYCSPHGWGGPSDFTQHLKNAFDVLYREGDRGKPKMMTIGLHCRVSGKPGRFKALQDFVEYVASKPFVWVATRRDIATRFREQFPYKPGSLA</sequence>
<dbReference type="GO" id="GO:0005975">
    <property type="term" value="P:carbohydrate metabolic process"/>
    <property type="evidence" value="ECO:0007669"/>
    <property type="project" value="InterPro"/>
</dbReference>
<dbReference type="InterPro" id="IPR002509">
    <property type="entry name" value="NODB_dom"/>
</dbReference>
<keyword evidence="3" id="KW-1185">Reference proteome</keyword>
<name>A0A9P4I021_9PEZI</name>
<reference evidence="2" key="1">
    <citation type="journal article" date="2020" name="Stud. Mycol.">
        <title>101 Dothideomycetes genomes: a test case for predicting lifestyles and emergence of pathogens.</title>
        <authorList>
            <person name="Haridas S."/>
            <person name="Albert R."/>
            <person name="Binder M."/>
            <person name="Bloem J."/>
            <person name="Labutti K."/>
            <person name="Salamov A."/>
            <person name="Andreopoulos B."/>
            <person name="Baker S."/>
            <person name="Barry K."/>
            <person name="Bills G."/>
            <person name="Bluhm B."/>
            <person name="Cannon C."/>
            <person name="Castanera R."/>
            <person name="Culley D."/>
            <person name="Daum C."/>
            <person name="Ezra D."/>
            <person name="Gonzalez J."/>
            <person name="Henrissat B."/>
            <person name="Kuo A."/>
            <person name="Liang C."/>
            <person name="Lipzen A."/>
            <person name="Lutzoni F."/>
            <person name="Magnuson J."/>
            <person name="Mondo S."/>
            <person name="Nolan M."/>
            <person name="Ohm R."/>
            <person name="Pangilinan J."/>
            <person name="Park H.-J."/>
            <person name="Ramirez L."/>
            <person name="Alfaro M."/>
            <person name="Sun H."/>
            <person name="Tritt A."/>
            <person name="Yoshinaga Y."/>
            <person name="Zwiers L.-H."/>
            <person name="Turgeon B."/>
            <person name="Goodwin S."/>
            <person name="Spatafora J."/>
            <person name="Crous P."/>
            <person name="Grigoriev I."/>
        </authorList>
    </citation>
    <scope>NUCLEOTIDE SEQUENCE</scope>
    <source>
        <strain evidence="2">CBS 133067</strain>
    </source>
</reference>
<proteinExistence type="predicted"/>
<dbReference type="PANTHER" id="PTHR43123">
    <property type="entry name" value="POLYSACCHARIDE DEACETYLASE-RELATED"/>
    <property type="match status" value="1"/>
</dbReference>
<protein>
    <submittedName>
        <fullName evidence="2">Chitin deacetylase 1</fullName>
    </submittedName>
</protein>
<dbReference type="Proteomes" id="UP000799772">
    <property type="component" value="Unassembled WGS sequence"/>
</dbReference>
<dbReference type="Pfam" id="PF01522">
    <property type="entry name" value="Polysacc_deac_1"/>
    <property type="match status" value="1"/>
</dbReference>
<dbReference type="Gene3D" id="3.20.20.370">
    <property type="entry name" value="Glycoside hydrolase/deacetylase"/>
    <property type="match status" value="1"/>
</dbReference>
<gene>
    <name evidence="2" type="ORF">NA57DRAFT_50294</name>
</gene>
<evidence type="ECO:0000313" key="3">
    <source>
        <dbReference type="Proteomes" id="UP000799772"/>
    </source>
</evidence>
<dbReference type="GO" id="GO:0016810">
    <property type="term" value="F:hydrolase activity, acting on carbon-nitrogen (but not peptide) bonds"/>
    <property type="evidence" value="ECO:0007669"/>
    <property type="project" value="InterPro"/>
</dbReference>
<dbReference type="SUPFAM" id="SSF88713">
    <property type="entry name" value="Glycoside hydrolase/deacetylase"/>
    <property type="match status" value="1"/>
</dbReference>
<comment type="caution">
    <text evidence="2">The sequence shown here is derived from an EMBL/GenBank/DDBJ whole genome shotgun (WGS) entry which is preliminary data.</text>
</comment>